<feature type="domain" description="SnoaL-like" evidence="1">
    <location>
        <begin position="32"/>
        <end position="151"/>
    </location>
</feature>
<dbReference type="Proteomes" id="UP000252085">
    <property type="component" value="Unassembled WGS sequence"/>
</dbReference>
<organism evidence="2 3">
    <name type="scientific">Nostoc punctiforme NIES-2108</name>
    <dbReference type="NCBI Taxonomy" id="1356359"/>
    <lineage>
        <taxon>Bacteria</taxon>
        <taxon>Bacillati</taxon>
        <taxon>Cyanobacteriota</taxon>
        <taxon>Cyanophyceae</taxon>
        <taxon>Nostocales</taxon>
        <taxon>Nostocaceae</taxon>
        <taxon>Nostoc</taxon>
    </lineage>
</organism>
<dbReference type="SUPFAM" id="SSF54427">
    <property type="entry name" value="NTF2-like"/>
    <property type="match status" value="1"/>
</dbReference>
<dbReference type="AlphaFoldDB" id="A0A367R1Q9"/>
<gene>
    <name evidence="2" type="ORF">A6769_35660</name>
</gene>
<accession>A0A367R1Q9</accession>
<dbReference type="Gene3D" id="3.10.450.50">
    <property type="match status" value="1"/>
</dbReference>
<dbReference type="Pfam" id="PF13474">
    <property type="entry name" value="SnoaL_3"/>
    <property type="match status" value="1"/>
</dbReference>
<dbReference type="InterPro" id="IPR037401">
    <property type="entry name" value="SnoaL-like"/>
</dbReference>
<evidence type="ECO:0000313" key="2">
    <source>
        <dbReference type="EMBL" id="RCJ29484.1"/>
    </source>
</evidence>
<proteinExistence type="predicted"/>
<dbReference type="EMBL" id="LXQE01000198">
    <property type="protein sequence ID" value="RCJ29484.1"/>
    <property type="molecule type" value="Genomic_DNA"/>
</dbReference>
<evidence type="ECO:0000313" key="3">
    <source>
        <dbReference type="Proteomes" id="UP000252085"/>
    </source>
</evidence>
<dbReference type="InterPro" id="IPR032710">
    <property type="entry name" value="NTF2-like_dom_sf"/>
</dbReference>
<evidence type="ECO:0000259" key="1">
    <source>
        <dbReference type="Pfam" id="PF13474"/>
    </source>
</evidence>
<reference evidence="2 3" key="1">
    <citation type="submission" date="2016-04" db="EMBL/GenBank/DDBJ databases">
        <authorList>
            <person name="Evans L.H."/>
            <person name="Alamgir A."/>
            <person name="Owens N."/>
            <person name="Weber N.D."/>
            <person name="Virtaneva K."/>
            <person name="Barbian K."/>
            <person name="Babar A."/>
            <person name="Rosenke K."/>
        </authorList>
    </citation>
    <scope>NUCLEOTIDE SEQUENCE [LARGE SCALE GENOMIC DNA]</scope>
    <source>
        <strain evidence="2">NIES-2108</strain>
    </source>
</reference>
<protein>
    <recommendedName>
        <fullName evidence="1">SnoaL-like domain-containing protein</fullName>
    </recommendedName>
</protein>
<sequence length="170" mass="19449">MTFIVNHFTTSYGKTARNLLNEATQPSEAGARAALETFYYAFNQHSIETLTQIWLNCPLVQLNNPVGGMLRGYEPIRDLYSKLFTGSLNVWVEFEDIVEYFSGKTAIFAGEERGEFTTKDRIIPLRFRTSRCFQYSENDGGWRQIHHHGSIDNVKLLEAYQLAVNDKVVA</sequence>
<name>A0A367R1Q9_NOSPU</name>
<comment type="caution">
    <text evidence="2">The sequence shown here is derived from an EMBL/GenBank/DDBJ whole genome shotgun (WGS) entry which is preliminary data.</text>
</comment>